<accession>A0A813DFH9</accession>
<dbReference type="EMBL" id="CAJNNV010002570">
    <property type="protein sequence ID" value="CAE8587392.1"/>
    <property type="molecule type" value="Genomic_DNA"/>
</dbReference>
<gene>
    <name evidence="2" type="ORF">PGLA1383_LOCUS6230</name>
</gene>
<comment type="caution">
    <text evidence="2">The sequence shown here is derived from an EMBL/GenBank/DDBJ whole genome shotgun (WGS) entry which is preliminary data.</text>
</comment>
<keyword evidence="3" id="KW-1185">Reference proteome</keyword>
<evidence type="ECO:0000313" key="3">
    <source>
        <dbReference type="Proteomes" id="UP000654075"/>
    </source>
</evidence>
<reference evidence="2" key="1">
    <citation type="submission" date="2021-02" db="EMBL/GenBank/DDBJ databases">
        <authorList>
            <person name="Dougan E. K."/>
            <person name="Rhodes N."/>
            <person name="Thang M."/>
            <person name="Chan C."/>
        </authorList>
    </citation>
    <scope>NUCLEOTIDE SEQUENCE</scope>
</reference>
<proteinExistence type="predicted"/>
<evidence type="ECO:0000313" key="2">
    <source>
        <dbReference type="EMBL" id="CAE8587392.1"/>
    </source>
</evidence>
<organism evidence="2 3">
    <name type="scientific">Polarella glacialis</name>
    <name type="common">Dinoflagellate</name>
    <dbReference type="NCBI Taxonomy" id="89957"/>
    <lineage>
        <taxon>Eukaryota</taxon>
        <taxon>Sar</taxon>
        <taxon>Alveolata</taxon>
        <taxon>Dinophyceae</taxon>
        <taxon>Suessiales</taxon>
        <taxon>Suessiaceae</taxon>
        <taxon>Polarella</taxon>
    </lineage>
</organism>
<feature type="region of interest" description="Disordered" evidence="1">
    <location>
        <begin position="135"/>
        <end position="176"/>
    </location>
</feature>
<protein>
    <submittedName>
        <fullName evidence="2">Uncharacterized protein</fullName>
    </submittedName>
</protein>
<sequence length="737" mass="81614">MPPENKWRPVVATPSNGEATVEDWKAHPRLQKHVQRFLGSPDPGRVLSRYAEQAQQLDREKLLRIAVHVGAWVALLPLEQATASPSGGEDASQPSPVQLLTQILPLRGRAKITDWLQGVLHLVALRLQDVRRNVQGQAAEQQEPADQVPHLKRKPPSEQTEPAESGAALEAEPDTRHQSGSLAFEALLAPDFHLEISELGIEKAIRRFHRDGATFSNSNLKERTLLSGSLEERLVKAVSSESWDQVCSLIREAAAALAAPRQKAASNEAVVPLPEDAQKRLQANLQGRLRKLICQGLGYLDLSDAGTASQLEPALSVMKLLIERFKVRGQLEEARAAKQWLLLEGLLTAEVAVEAKAKLESSRPEGSVLSRYAAQTQNLNPEKLLRIAVHVGAWVALLPLEQAAVSPSKKEEDGSQPSPVQLLAEILRLRGRAKITDWLQGVLHLVALRLQDVRRDVQGQCTRPWMELRRSMPKTVWRELRSQRPALPLCGETEGQQELAHQGSPLKRKLFPEQNEPSEARAAEEAESSMVHQFGGLTSEEVLPASEVHLEISKFGNEKAVRRFYRDGAAFSNSDLDERTLHLDSLEERLVKAVVSESWDQVCSLIREAAAALAAPRQKAVLGEAAAPMPEEAQERLQANLQSRLRKLIFKGLGYLDLSDAGTASQLEPALSFMKLLIEHFKQGPRPAGGRLLRSSGCDFKASSQPTQGHRQKPIWRVRRVWMVSKVKVSLPLAKRD</sequence>
<dbReference type="AlphaFoldDB" id="A0A813DFH9"/>
<name>A0A813DFH9_POLGL</name>
<dbReference type="Proteomes" id="UP000654075">
    <property type="component" value="Unassembled WGS sequence"/>
</dbReference>
<evidence type="ECO:0000256" key="1">
    <source>
        <dbReference type="SAM" id="MobiDB-lite"/>
    </source>
</evidence>